<gene>
    <name evidence="2" type="ORF">OUZ56_002034</name>
</gene>
<dbReference type="Proteomes" id="UP001234178">
    <property type="component" value="Unassembled WGS sequence"/>
</dbReference>
<evidence type="ECO:0000313" key="3">
    <source>
        <dbReference type="Proteomes" id="UP001234178"/>
    </source>
</evidence>
<protein>
    <submittedName>
        <fullName evidence="2">Uncharacterized protein</fullName>
    </submittedName>
</protein>
<evidence type="ECO:0000256" key="1">
    <source>
        <dbReference type="SAM" id="MobiDB-lite"/>
    </source>
</evidence>
<reference evidence="2 3" key="1">
    <citation type="journal article" date="2023" name="Nucleic Acids Res.">
        <title>The hologenome of Daphnia magna reveals possible DNA methylation and microbiome-mediated evolution of the host genome.</title>
        <authorList>
            <person name="Chaturvedi A."/>
            <person name="Li X."/>
            <person name="Dhandapani V."/>
            <person name="Marshall H."/>
            <person name="Kissane S."/>
            <person name="Cuenca-Cambronero M."/>
            <person name="Asole G."/>
            <person name="Calvet F."/>
            <person name="Ruiz-Romero M."/>
            <person name="Marangio P."/>
            <person name="Guigo R."/>
            <person name="Rago D."/>
            <person name="Mirbahai L."/>
            <person name="Eastwood N."/>
            <person name="Colbourne J.K."/>
            <person name="Zhou J."/>
            <person name="Mallon E."/>
            <person name="Orsini L."/>
        </authorList>
    </citation>
    <scope>NUCLEOTIDE SEQUENCE [LARGE SCALE GENOMIC DNA]</scope>
    <source>
        <strain evidence="2">LRV0_1</strain>
    </source>
</reference>
<proteinExistence type="predicted"/>
<name>A0ABR0A4I3_9CRUS</name>
<accession>A0ABR0A4I3</accession>
<evidence type="ECO:0000313" key="2">
    <source>
        <dbReference type="EMBL" id="KAK4020038.1"/>
    </source>
</evidence>
<comment type="caution">
    <text evidence="2">The sequence shown here is derived from an EMBL/GenBank/DDBJ whole genome shotgun (WGS) entry which is preliminary data.</text>
</comment>
<organism evidence="2 3">
    <name type="scientific">Daphnia magna</name>
    <dbReference type="NCBI Taxonomy" id="35525"/>
    <lineage>
        <taxon>Eukaryota</taxon>
        <taxon>Metazoa</taxon>
        <taxon>Ecdysozoa</taxon>
        <taxon>Arthropoda</taxon>
        <taxon>Crustacea</taxon>
        <taxon>Branchiopoda</taxon>
        <taxon>Diplostraca</taxon>
        <taxon>Cladocera</taxon>
        <taxon>Anomopoda</taxon>
        <taxon>Daphniidae</taxon>
        <taxon>Daphnia</taxon>
    </lineage>
</organism>
<feature type="region of interest" description="Disordered" evidence="1">
    <location>
        <begin position="44"/>
        <end position="76"/>
    </location>
</feature>
<sequence>MDTSYNLGFLFARVSFIAFIKSFELPPTALLMARCNERGSCLYGSVSTRSSPTDKRNLMAKKEEEKDKRNDHQVRA</sequence>
<dbReference type="EMBL" id="JAOYFB010000036">
    <property type="protein sequence ID" value="KAK4020038.1"/>
    <property type="molecule type" value="Genomic_DNA"/>
</dbReference>
<feature type="compositionally biased region" description="Basic and acidic residues" evidence="1">
    <location>
        <begin position="52"/>
        <end position="76"/>
    </location>
</feature>
<keyword evidence="3" id="KW-1185">Reference proteome</keyword>